<dbReference type="GO" id="GO:0005524">
    <property type="term" value="F:ATP binding"/>
    <property type="evidence" value="ECO:0007669"/>
    <property type="project" value="UniProtKB-UniRule"/>
</dbReference>
<dbReference type="Gene3D" id="3.50.40.10">
    <property type="entry name" value="Phenylalanyl-trna Synthetase, Chain B, domain 3"/>
    <property type="match status" value="1"/>
</dbReference>
<dbReference type="EMBL" id="CP003066">
    <property type="protein sequence ID" value="AGB18035.1"/>
    <property type="molecule type" value="Genomic_DNA"/>
</dbReference>
<comment type="subcellular location">
    <subcellularLocation>
        <location evidence="1 8">Cytoplasm</location>
    </subcellularLocation>
</comment>
<gene>
    <name evidence="8" type="primary">tilS</name>
    <name evidence="10" type="ORF">Thethe_00307</name>
</gene>
<organism evidence="10 11">
    <name type="scientific">Thermoanaerobacterium thermosaccharolyticum M0795</name>
    <dbReference type="NCBI Taxonomy" id="698948"/>
    <lineage>
        <taxon>Bacteria</taxon>
        <taxon>Bacillati</taxon>
        <taxon>Bacillota</taxon>
        <taxon>Clostridia</taxon>
        <taxon>Thermoanaerobacterales</taxon>
        <taxon>Thermoanaerobacteraceae</taxon>
        <taxon>Thermoanaerobacterium</taxon>
    </lineage>
</organism>
<dbReference type="Pfam" id="PF11734">
    <property type="entry name" value="TilS_C"/>
    <property type="match status" value="1"/>
</dbReference>
<comment type="function">
    <text evidence="8">Ligates lysine onto the cytidine present at position 34 of the AUA codon-specific tRNA(Ile) that contains the anticodon CAU, in an ATP-dependent manner. Cytidine is converted to lysidine, thus changing the amino acid specificity of the tRNA from methionine to isoleucine.</text>
</comment>
<name>L0IEQ9_THETR</name>
<evidence type="ECO:0000256" key="5">
    <source>
        <dbReference type="ARBA" id="ARBA00022741"/>
    </source>
</evidence>
<protein>
    <recommendedName>
        <fullName evidence="8">tRNA(Ile)-lysidine synthase</fullName>
        <ecNumber evidence="8">6.3.4.19</ecNumber>
    </recommendedName>
    <alternativeName>
        <fullName evidence="8">tRNA(Ile)-2-lysyl-cytidine synthase</fullName>
    </alternativeName>
    <alternativeName>
        <fullName evidence="8">tRNA(Ile)-lysidine synthetase</fullName>
    </alternativeName>
</protein>
<dbReference type="PANTHER" id="PTHR43033:SF1">
    <property type="entry name" value="TRNA(ILE)-LYSIDINE SYNTHASE-RELATED"/>
    <property type="match status" value="1"/>
</dbReference>
<dbReference type="SUPFAM" id="SSF82829">
    <property type="entry name" value="MesJ substrate recognition domain-like"/>
    <property type="match status" value="1"/>
</dbReference>
<evidence type="ECO:0000256" key="6">
    <source>
        <dbReference type="ARBA" id="ARBA00022840"/>
    </source>
</evidence>
<dbReference type="GO" id="GO:0005737">
    <property type="term" value="C:cytoplasm"/>
    <property type="evidence" value="ECO:0007669"/>
    <property type="project" value="UniProtKB-SubCell"/>
</dbReference>
<dbReference type="GO" id="GO:0006400">
    <property type="term" value="P:tRNA modification"/>
    <property type="evidence" value="ECO:0007669"/>
    <property type="project" value="UniProtKB-UniRule"/>
</dbReference>
<evidence type="ECO:0000313" key="11">
    <source>
        <dbReference type="Proteomes" id="UP000010845"/>
    </source>
</evidence>
<evidence type="ECO:0000313" key="10">
    <source>
        <dbReference type="EMBL" id="AGB18035.1"/>
    </source>
</evidence>
<dbReference type="HAMAP" id="MF_01161">
    <property type="entry name" value="tRNA_Ile_lys_synt"/>
    <property type="match status" value="1"/>
</dbReference>
<comment type="domain">
    <text evidence="8">The N-terminal region contains the highly conserved SGGXDS motif, predicted to be a P-loop motif involved in ATP binding.</text>
</comment>
<evidence type="ECO:0000256" key="7">
    <source>
        <dbReference type="ARBA" id="ARBA00048539"/>
    </source>
</evidence>
<dbReference type="Proteomes" id="UP000010845">
    <property type="component" value="Chromosome"/>
</dbReference>
<dbReference type="Gene3D" id="1.20.59.20">
    <property type="match status" value="1"/>
</dbReference>
<dbReference type="PATRIC" id="fig|698948.3.peg.299"/>
<dbReference type="PANTHER" id="PTHR43033">
    <property type="entry name" value="TRNA(ILE)-LYSIDINE SYNTHASE-RELATED"/>
    <property type="match status" value="1"/>
</dbReference>
<evidence type="ECO:0000256" key="1">
    <source>
        <dbReference type="ARBA" id="ARBA00004496"/>
    </source>
</evidence>
<dbReference type="CDD" id="cd01992">
    <property type="entry name" value="TilS_N"/>
    <property type="match status" value="1"/>
</dbReference>
<dbReference type="KEGG" id="tto:Thethe_00307"/>
<dbReference type="AlphaFoldDB" id="L0IEQ9"/>
<dbReference type="NCBIfam" id="TIGR02433">
    <property type="entry name" value="lysidine_TilS_C"/>
    <property type="match status" value="1"/>
</dbReference>
<evidence type="ECO:0000259" key="9">
    <source>
        <dbReference type="SMART" id="SM00977"/>
    </source>
</evidence>
<dbReference type="Pfam" id="PF01171">
    <property type="entry name" value="ATP_bind_3"/>
    <property type="match status" value="1"/>
</dbReference>
<evidence type="ECO:0000256" key="3">
    <source>
        <dbReference type="ARBA" id="ARBA00022598"/>
    </source>
</evidence>
<dbReference type="InterPro" id="IPR012795">
    <property type="entry name" value="tRNA_Ile_lys_synt_N"/>
</dbReference>
<evidence type="ECO:0000256" key="2">
    <source>
        <dbReference type="ARBA" id="ARBA00022490"/>
    </source>
</evidence>
<dbReference type="HOGENOM" id="CLU_018869_0_1_9"/>
<dbReference type="NCBIfam" id="TIGR02432">
    <property type="entry name" value="lysidine_TilS_N"/>
    <property type="match status" value="1"/>
</dbReference>
<dbReference type="EC" id="6.3.4.19" evidence="8"/>
<evidence type="ECO:0000256" key="4">
    <source>
        <dbReference type="ARBA" id="ARBA00022694"/>
    </source>
</evidence>
<dbReference type="SUPFAM" id="SSF56037">
    <property type="entry name" value="PheT/TilS domain"/>
    <property type="match status" value="1"/>
</dbReference>
<dbReference type="SUPFAM" id="SSF52402">
    <property type="entry name" value="Adenine nucleotide alpha hydrolases-like"/>
    <property type="match status" value="1"/>
</dbReference>
<dbReference type="InterPro" id="IPR020825">
    <property type="entry name" value="Phe-tRNA_synthase-like_B3/B4"/>
</dbReference>
<dbReference type="InterPro" id="IPR011063">
    <property type="entry name" value="TilS/TtcA_N"/>
</dbReference>
<keyword evidence="4 8" id="KW-0819">tRNA processing</keyword>
<keyword evidence="3 8" id="KW-0436">Ligase</keyword>
<dbReference type="InterPro" id="IPR012796">
    <property type="entry name" value="Lysidine-tRNA-synth_C"/>
</dbReference>
<keyword evidence="6 8" id="KW-0067">ATP-binding</keyword>
<dbReference type="InterPro" id="IPR014729">
    <property type="entry name" value="Rossmann-like_a/b/a_fold"/>
</dbReference>
<reference evidence="10 11" key="1">
    <citation type="submission" date="2012-03" db="EMBL/GenBank/DDBJ databases">
        <title>Complete sequence of chromosome of Thermoanaerobacterium thermosaccharolyticum M0795.</title>
        <authorList>
            <consortium name="US DOE Joint Genome Institute"/>
            <person name="Lucas S."/>
            <person name="Han J."/>
            <person name="Lapidus A."/>
            <person name="Cheng J.-F."/>
            <person name="Goodwin L."/>
            <person name="Pitluck S."/>
            <person name="Peters L."/>
            <person name="Teshima H."/>
            <person name="Detter J.C."/>
            <person name="Han C."/>
            <person name="Tapia R."/>
            <person name="Land M."/>
            <person name="Hauser L."/>
            <person name="Kyrpides N."/>
            <person name="Ivanova N."/>
            <person name="Pagani I."/>
            <person name="Feinberg L."/>
            <person name="Folden J."/>
            <person name="Hogsett D."/>
            <person name="Shaw J."/>
            <person name="Woyke T."/>
        </authorList>
    </citation>
    <scope>NUCLEOTIDE SEQUENCE [LARGE SCALE GENOMIC DNA]</scope>
    <source>
        <strain evidence="10 11">M0795</strain>
    </source>
</reference>
<evidence type="ECO:0000256" key="8">
    <source>
        <dbReference type="HAMAP-Rule" id="MF_01161"/>
    </source>
</evidence>
<dbReference type="GO" id="GO:0032267">
    <property type="term" value="F:tRNA(Ile)-lysidine synthase activity"/>
    <property type="evidence" value="ECO:0007669"/>
    <property type="project" value="UniProtKB-EC"/>
</dbReference>
<accession>L0IEQ9</accession>
<comment type="catalytic activity">
    <reaction evidence="7 8">
        <text>cytidine(34) in tRNA(Ile2) + L-lysine + ATP = lysidine(34) in tRNA(Ile2) + AMP + diphosphate + H(+)</text>
        <dbReference type="Rhea" id="RHEA:43744"/>
        <dbReference type="Rhea" id="RHEA-COMP:10625"/>
        <dbReference type="Rhea" id="RHEA-COMP:10670"/>
        <dbReference type="ChEBI" id="CHEBI:15378"/>
        <dbReference type="ChEBI" id="CHEBI:30616"/>
        <dbReference type="ChEBI" id="CHEBI:32551"/>
        <dbReference type="ChEBI" id="CHEBI:33019"/>
        <dbReference type="ChEBI" id="CHEBI:82748"/>
        <dbReference type="ChEBI" id="CHEBI:83665"/>
        <dbReference type="ChEBI" id="CHEBI:456215"/>
        <dbReference type="EC" id="6.3.4.19"/>
    </reaction>
</comment>
<dbReference type="Gene3D" id="3.40.50.620">
    <property type="entry name" value="HUPs"/>
    <property type="match status" value="1"/>
</dbReference>
<dbReference type="SMART" id="SM00977">
    <property type="entry name" value="TilS_C"/>
    <property type="match status" value="1"/>
</dbReference>
<dbReference type="RefSeq" id="WP_015310836.1">
    <property type="nucleotide sequence ID" value="NC_019970.1"/>
</dbReference>
<proteinExistence type="inferred from homology"/>
<dbReference type="InterPro" id="IPR012094">
    <property type="entry name" value="tRNA_Ile_lys_synt"/>
</dbReference>
<feature type="binding site" evidence="8">
    <location>
        <begin position="26"/>
        <end position="31"/>
    </location>
    <ligand>
        <name>ATP</name>
        <dbReference type="ChEBI" id="CHEBI:30616"/>
    </ligand>
</feature>
<comment type="similarity">
    <text evidence="8">Belongs to the tRNA(Ile)-lysidine synthase family.</text>
</comment>
<keyword evidence="2 8" id="KW-0963">Cytoplasm</keyword>
<feature type="domain" description="Lysidine-tRNA(Ile) synthetase C-terminal" evidence="9">
    <location>
        <begin position="381"/>
        <end position="453"/>
    </location>
</feature>
<sequence length="463" mass="53622">MIESAVKTIKEYNMIDKGNSIVVGVSGGPDSICLINLLSEFKEKYDLRLYVVHVNHMLRGIDADNDASFVEDVCRGMGIPFFLFKEDVRKYALEKGLSEEAAGREVRYKAFHEIFEKVNADKIAVAHNKNDVAETILLNILRGAGTAGLIGIKPVNGNIIRPLIRTTRDEILDYLKSKNIKFVVDATNKEDVYRRNRIRLKLIPFIEENFSIDIVENLYRTSQIILDDEDYLNEECEKIFKKISIFNKESVMVDIDEIKKLHDSLKKRLIRMAYKAIRGDTNELTYKHVEDALKLIDKQTSSKIDLPFEIEVIKSYNNLIFRKRAYIERNQIEIKLKIPGITDAGCLGTYMAEIIDRESIEKLNLGKYHKLFDMDMLDGDITLRYRKSGDYIAPLNMKGTKTLKEYFIDEKVPKEMRDKIPLLAIDNCIVWIVGYRMSDKYKIRDSTKKILSIQYIKDIKEEN</sequence>
<keyword evidence="5 8" id="KW-0547">Nucleotide-binding</keyword>